<evidence type="ECO:0000256" key="6">
    <source>
        <dbReference type="ARBA" id="ARBA00022532"/>
    </source>
</evidence>
<organism evidence="15 16">
    <name type="scientific">Flavobacterium xinjiangense</name>
    <dbReference type="NCBI Taxonomy" id="178356"/>
    <lineage>
        <taxon>Bacteria</taxon>
        <taxon>Pseudomonadati</taxon>
        <taxon>Bacteroidota</taxon>
        <taxon>Flavobacteriia</taxon>
        <taxon>Flavobacteriales</taxon>
        <taxon>Flavobacteriaceae</taxon>
        <taxon>Flavobacterium</taxon>
    </lineage>
</organism>
<evidence type="ECO:0000256" key="4">
    <source>
        <dbReference type="ARBA" id="ARBA00012945"/>
    </source>
</evidence>
<keyword evidence="8 11" id="KW-0450">Lipoyl</keyword>
<evidence type="ECO:0000256" key="1">
    <source>
        <dbReference type="ARBA" id="ARBA00004052"/>
    </source>
</evidence>
<dbReference type="GO" id="GO:0004149">
    <property type="term" value="F:dihydrolipoyllysine-residue succinyltransferase activity"/>
    <property type="evidence" value="ECO:0007669"/>
    <property type="project" value="UniProtKB-UniRule"/>
</dbReference>
<feature type="compositionally biased region" description="Basic and acidic residues" evidence="12">
    <location>
        <begin position="152"/>
        <end position="161"/>
    </location>
</feature>
<dbReference type="PROSITE" id="PS51826">
    <property type="entry name" value="PSBD"/>
    <property type="match status" value="1"/>
</dbReference>
<feature type="domain" description="Peripheral subunit-binding (PSBD)" evidence="14">
    <location>
        <begin position="128"/>
        <end position="165"/>
    </location>
</feature>
<dbReference type="RefSeq" id="WP_073205094.1">
    <property type="nucleotide sequence ID" value="NZ_FRCL01000002.1"/>
</dbReference>
<dbReference type="InterPro" id="IPR023213">
    <property type="entry name" value="CAT-like_dom_sf"/>
</dbReference>
<evidence type="ECO:0000256" key="10">
    <source>
        <dbReference type="ARBA" id="ARBA00052761"/>
    </source>
</evidence>
<comment type="pathway">
    <text evidence="2 11">Amino-acid degradation; L-lysine degradation via saccharopine pathway; glutaryl-CoA from L-lysine: step 6/6.</text>
</comment>
<evidence type="ECO:0000256" key="8">
    <source>
        <dbReference type="ARBA" id="ARBA00022823"/>
    </source>
</evidence>
<dbReference type="GO" id="GO:0045252">
    <property type="term" value="C:oxoglutarate dehydrogenase complex"/>
    <property type="evidence" value="ECO:0007669"/>
    <property type="project" value="UniProtKB-UniRule"/>
</dbReference>
<protein>
    <recommendedName>
        <fullName evidence="5 11">Dihydrolipoyllysine-residue succinyltransferase component of 2-oxoglutarate dehydrogenase complex</fullName>
        <ecNumber evidence="4 11">2.3.1.61</ecNumber>
    </recommendedName>
    <alternativeName>
        <fullName evidence="11">2-oxoglutarate dehydrogenase complex component E2</fullName>
    </alternativeName>
</protein>
<dbReference type="Gene3D" id="2.40.50.100">
    <property type="match status" value="1"/>
</dbReference>
<dbReference type="SUPFAM" id="SSF47005">
    <property type="entry name" value="Peripheral subunit-binding domain of 2-oxo acid dehydrogenase complex"/>
    <property type="match status" value="1"/>
</dbReference>
<dbReference type="InterPro" id="IPR011053">
    <property type="entry name" value="Single_hybrid_motif"/>
</dbReference>
<evidence type="ECO:0000313" key="16">
    <source>
        <dbReference type="Proteomes" id="UP000184092"/>
    </source>
</evidence>
<comment type="catalytic activity">
    <reaction evidence="10 11">
        <text>N(6)-[(R)-dihydrolipoyl]-L-lysyl-[protein] + succinyl-CoA = N(6)-[(R)-S(8)-succinyldihydrolipoyl]-L-lysyl-[protein] + CoA</text>
        <dbReference type="Rhea" id="RHEA:15213"/>
        <dbReference type="Rhea" id="RHEA-COMP:10475"/>
        <dbReference type="Rhea" id="RHEA-COMP:20092"/>
        <dbReference type="ChEBI" id="CHEBI:57287"/>
        <dbReference type="ChEBI" id="CHEBI:57292"/>
        <dbReference type="ChEBI" id="CHEBI:83100"/>
        <dbReference type="ChEBI" id="CHEBI:83120"/>
        <dbReference type="EC" id="2.3.1.61"/>
    </reaction>
</comment>
<comment type="function">
    <text evidence="1 11">E2 component of the 2-oxoglutarate dehydrogenase (OGDH) complex which catalyzes the second step in the conversion of 2-oxoglutarate to succinyl-CoA and CO(2).</text>
</comment>
<evidence type="ECO:0000256" key="3">
    <source>
        <dbReference type="ARBA" id="ARBA00007317"/>
    </source>
</evidence>
<accession>A0A1M7FBX1</accession>
<dbReference type="STRING" id="178356.SAMN05216269_102106"/>
<dbReference type="PANTHER" id="PTHR43416">
    <property type="entry name" value="DIHYDROLIPOYLLYSINE-RESIDUE SUCCINYLTRANSFERASE COMPONENT OF 2-OXOGLUTARATE DEHYDROGENASE COMPLEX, MITOCHONDRIAL-RELATED"/>
    <property type="match status" value="1"/>
</dbReference>
<reference evidence="16" key="1">
    <citation type="submission" date="2016-11" db="EMBL/GenBank/DDBJ databases">
        <authorList>
            <person name="Varghese N."/>
            <person name="Submissions S."/>
        </authorList>
    </citation>
    <scope>NUCLEOTIDE SEQUENCE [LARGE SCALE GENOMIC DNA]</scope>
    <source>
        <strain evidence="16">CGMCC 1.2749</strain>
    </source>
</reference>
<evidence type="ECO:0000313" key="15">
    <source>
        <dbReference type="EMBL" id="SHM01500.1"/>
    </source>
</evidence>
<evidence type="ECO:0000256" key="9">
    <source>
        <dbReference type="ARBA" id="ARBA00023315"/>
    </source>
</evidence>
<dbReference type="Proteomes" id="UP000184092">
    <property type="component" value="Unassembled WGS sequence"/>
</dbReference>
<gene>
    <name evidence="15" type="ORF">SAMN05216269_102106</name>
</gene>
<dbReference type="OrthoDB" id="9805770at2"/>
<feature type="compositionally biased region" description="Low complexity" evidence="12">
    <location>
        <begin position="111"/>
        <end position="131"/>
    </location>
</feature>
<dbReference type="EMBL" id="FRCL01000002">
    <property type="protein sequence ID" value="SHM01500.1"/>
    <property type="molecule type" value="Genomic_DNA"/>
</dbReference>
<keyword evidence="16" id="KW-1185">Reference proteome</keyword>
<comment type="similarity">
    <text evidence="3 11">Belongs to the 2-oxoacid dehydrogenase family.</text>
</comment>
<keyword evidence="9 11" id="KW-0012">Acyltransferase</keyword>
<dbReference type="Pfam" id="PF00198">
    <property type="entry name" value="2-oxoacid_dh"/>
    <property type="match status" value="1"/>
</dbReference>
<comment type="cofactor">
    <cofactor evidence="11">
        <name>(R)-lipoate</name>
        <dbReference type="ChEBI" id="CHEBI:83088"/>
    </cofactor>
    <text evidence="11">Binds 1 lipoyl cofactor covalently.</text>
</comment>
<evidence type="ECO:0000259" key="13">
    <source>
        <dbReference type="PROSITE" id="PS50968"/>
    </source>
</evidence>
<proteinExistence type="inferred from homology"/>
<dbReference type="InterPro" id="IPR000089">
    <property type="entry name" value="Biotin_lipoyl"/>
</dbReference>
<evidence type="ECO:0000256" key="7">
    <source>
        <dbReference type="ARBA" id="ARBA00022679"/>
    </source>
</evidence>
<dbReference type="AlphaFoldDB" id="A0A1M7FBX1"/>
<name>A0A1M7FBX1_9FLAO</name>
<dbReference type="Pfam" id="PF02817">
    <property type="entry name" value="E3_binding"/>
    <property type="match status" value="1"/>
</dbReference>
<dbReference type="GO" id="GO:0005829">
    <property type="term" value="C:cytosol"/>
    <property type="evidence" value="ECO:0007669"/>
    <property type="project" value="TreeGrafter"/>
</dbReference>
<keyword evidence="6 11" id="KW-0816">Tricarboxylic acid cycle</keyword>
<dbReference type="GO" id="GO:0006099">
    <property type="term" value="P:tricarboxylic acid cycle"/>
    <property type="evidence" value="ECO:0007669"/>
    <property type="project" value="UniProtKB-UniRule"/>
</dbReference>
<dbReference type="Gene3D" id="4.10.320.10">
    <property type="entry name" value="E3-binding domain"/>
    <property type="match status" value="1"/>
</dbReference>
<dbReference type="UniPathway" id="UPA00868">
    <property type="reaction ID" value="UER00840"/>
</dbReference>
<dbReference type="PANTHER" id="PTHR43416:SF5">
    <property type="entry name" value="DIHYDROLIPOYLLYSINE-RESIDUE SUCCINYLTRANSFERASE COMPONENT OF 2-OXOGLUTARATE DEHYDROGENASE COMPLEX, MITOCHONDRIAL"/>
    <property type="match status" value="1"/>
</dbReference>
<sequence>MILEMKVPSPGESIKEVEIATWLVKDGDYVEKDQAIAEVDSDKATLELPAEASGIITLKAEEGDAVAVGAVVCLIDTDAAKPSGDAAAAEVAKTVDPETSGPKAEVKAEAPKAAPVAAAPTATYASGTPSPAARKILDEKNIAPASVTGTGKDGRITKDDAVNAVPSMGTPTGGSRGTERTKLSMLRRKVAERLVAAKNETAMLTTFNEVNMTPINTLRNEYKDAFKAKHGGIGLGYMSFFTKAVTRALKLFPDVNSMMDGDHKIAFDFCDISIAVSGPKGLMVPVVRNAENLTFRGVESDIKRLAIKARDGQITVDDMTGGTFTITNGGVFGSMLSTPIINPPQSGILGMHNIIERPIAVNGKVEIHPMMYVALSYDHRIIDGRESVGFLVAVKEALENPLELLMDNNPKKALEL</sequence>
<evidence type="ECO:0000256" key="2">
    <source>
        <dbReference type="ARBA" id="ARBA00005145"/>
    </source>
</evidence>
<evidence type="ECO:0000256" key="12">
    <source>
        <dbReference type="SAM" id="MobiDB-lite"/>
    </source>
</evidence>
<dbReference type="PROSITE" id="PS50968">
    <property type="entry name" value="BIOTINYL_LIPOYL"/>
    <property type="match status" value="1"/>
</dbReference>
<keyword evidence="7 11" id="KW-0808">Transferase</keyword>
<evidence type="ECO:0000256" key="5">
    <source>
        <dbReference type="ARBA" id="ARBA00019511"/>
    </source>
</evidence>
<evidence type="ECO:0000256" key="11">
    <source>
        <dbReference type="RuleBase" id="RU361138"/>
    </source>
</evidence>
<dbReference type="GO" id="GO:0033512">
    <property type="term" value="P:L-lysine catabolic process to acetyl-CoA via saccharopine"/>
    <property type="evidence" value="ECO:0007669"/>
    <property type="project" value="UniProtKB-UniRule"/>
</dbReference>
<dbReference type="SUPFAM" id="SSF51230">
    <property type="entry name" value="Single hybrid motif"/>
    <property type="match status" value="1"/>
</dbReference>
<dbReference type="InterPro" id="IPR050537">
    <property type="entry name" value="2-oxoacid_dehydrogenase"/>
</dbReference>
<dbReference type="Gene3D" id="3.30.559.10">
    <property type="entry name" value="Chloramphenicol acetyltransferase-like domain"/>
    <property type="match status" value="1"/>
</dbReference>
<dbReference type="SUPFAM" id="SSF52777">
    <property type="entry name" value="CoA-dependent acyltransferases"/>
    <property type="match status" value="1"/>
</dbReference>
<dbReference type="NCBIfam" id="NF004309">
    <property type="entry name" value="PRK05704.1"/>
    <property type="match status" value="1"/>
</dbReference>
<dbReference type="NCBIfam" id="TIGR01347">
    <property type="entry name" value="sucB"/>
    <property type="match status" value="1"/>
</dbReference>
<feature type="domain" description="Lipoyl-binding" evidence="13">
    <location>
        <begin position="2"/>
        <end position="76"/>
    </location>
</feature>
<feature type="region of interest" description="Disordered" evidence="12">
    <location>
        <begin position="92"/>
        <end position="131"/>
    </location>
</feature>
<dbReference type="InterPro" id="IPR036625">
    <property type="entry name" value="E3-bd_dom_sf"/>
</dbReference>
<evidence type="ECO:0000259" key="14">
    <source>
        <dbReference type="PROSITE" id="PS51826"/>
    </source>
</evidence>
<dbReference type="CDD" id="cd06849">
    <property type="entry name" value="lipoyl_domain"/>
    <property type="match status" value="1"/>
</dbReference>
<dbReference type="InterPro" id="IPR006255">
    <property type="entry name" value="SucB"/>
</dbReference>
<dbReference type="InterPro" id="IPR004167">
    <property type="entry name" value="PSBD"/>
</dbReference>
<dbReference type="EC" id="2.3.1.61" evidence="4 11"/>
<feature type="region of interest" description="Disordered" evidence="12">
    <location>
        <begin position="146"/>
        <end position="181"/>
    </location>
</feature>
<dbReference type="Pfam" id="PF00364">
    <property type="entry name" value="Biotin_lipoyl"/>
    <property type="match status" value="1"/>
</dbReference>
<dbReference type="InterPro" id="IPR001078">
    <property type="entry name" value="2-oxoacid_DH_actylTfrase"/>
</dbReference>